<dbReference type="GO" id="GO:0042597">
    <property type="term" value="C:periplasmic space"/>
    <property type="evidence" value="ECO:0007669"/>
    <property type="project" value="UniProtKB-SubCell"/>
</dbReference>
<accession>A0A9D2ADN4</accession>
<dbReference type="InterPro" id="IPR001188">
    <property type="entry name" value="Sperm_putr-bd"/>
</dbReference>
<reference evidence="7" key="2">
    <citation type="submission" date="2021-04" db="EMBL/GenBank/DDBJ databases">
        <authorList>
            <person name="Gilroy R."/>
        </authorList>
    </citation>
    <scope>NUCLEOTIDE SEQUENCE</scope>
    <source>
        <strain evidence="7">2239</strain>
    </source>
</reference>
<organism evidence="7 8">
    <name type="scientific">Candidatus Allofournierella pullicola</name>
    <dbReference type="NCBI Taxonomy" id="2838596"/>
    <lineage>
        <taxon>Bacteria</taxon>
        <taxon>Bacillati</taxon>
        <taxon>Bacillota</taxon>
        <taxon>Clostridia</taxon>
        <taxon>Eubacteriales</taxon>
        <taxon>Oscillospiraceae</taxon>
        <taxon>Allofournierella</taxon>
    </lineage>
</organism>
<dbReference type="EMBL" id="DXFW01000020">
    <property type="protein sequence ID" value="HIX05918.1"/>
    <property type="molecule type" value="Genomic_DNA"/>
</dbReference>
<feature type="signal peptide" evidence="6">
    <location>
        <begin position="1"/>
        <end position="24"/>
    </location>
</feature>
<name>A0A9D2ADN4_9FIRM</name>
<keyword evidence="3 6" id="KW-0732">Signal</keyword>
<keyword evidence="5" id="KW-0812">Transmembrane</keyword>
<comment type="subcellular location">
    <subcellularLocation>
        <location evidence="1">Periplasm</location>
    </subcellularLocation>
</comment>
<proteinExistence type="predicted"/>
<keyword evidence="4" id="KW-0574">Periplasm</keyword>
<gene>
    <name evidence="7" type="ORF">H9865_07445</name>
</gene>
<evidence type="ECO:0000313" key="8">
    <source>
        <dbReference type="Proteomes" id="UP000824193"/>
    </source>
</evidence>
<evidence type="ECO:0000256" key="4">
    <source>
        <dbReference type="ARBA" id="ARBA00022764"/>
    </source>
</evidence>
<dbReference type="PRINTS" id="PR00909">
    <property type="entry name" value="SPERMDNBNDNG"/>
</dbReference>
<comment type="caution">
    <text evidence="7">The sequence shown here is derived from an EMBL/GenBank/DDBJ whole genome shotgun (WGS) entry which is preliminary data.</text>
</comment>
<evidence type="ECO:0000256" key="1">
    <source>
        <dbReference type="ARBA" id="ARBA00004418"/>
    </source>
</evidence>
<dbReference type="Gene3D" id="3.40.190.10">
    <property type="entry name" value="Periplasmic binding protein-like II"/>
    <property type="match status" value="2"/>
</dbReference>
<protein>
    <submittedName>
        <fullName evidence="7">Spermidine/putrescine ABC transporter substrate-binding protein</fullName>
    </submittedName>
</protein>
<evidence type="ECO:0000256" key="3">
    <source>
        <dbReference type="ARBA" id="ARBA00022729"/>
    </source>
</evidence>
<reference evidence="7" key="1">
    <citation type="journal article" date="2021" name="PeerJ">
        <title>Extensive microbial diversity within the chicken gut microbiome revealed by metagenomics and culture.</title>
        <authorList>
            <person name="Gilroy R."/>
            <person name="Ravi A."/>
            <person name="Getino M."/>
            <person name="Pursley I."/>
            <person name="Horton D.L."/>
            <person name="Alikhan N.F."/>
            <person name="Baker D."/>
            <person name="Gharbi K."/>
            <person name="Hall N."/>
            <person name="Watson M."/>
            <person name="Adriaenssens E.M."/>
            <person name="Foster-Nyarko E."/>
            <person name="Jarju S."/>
            <person name="Secka A."/>
            <person name="Antonio M."/>
            <person name="Oren A."/>
            <person name="Chaudhuri R.R."/>
            <person name="La Ragione R."/>
            <person name="Hildebrand F."/>
            <person name="Pallen M.J."/>
        </authorList>
    </citation>
    <scope>NUCLEOTIDE SEQUENCE</scope>
    <source>
        <strain evidence="7">2239</strain>
    </source>
</reference>
<evidence type="ECO:0000256" key="5">
    <source>
        <dbReference type="SAM" id="Phobius"/>
    </source>
</evidence>
<sequence>MKKLFCTLLAALLCAGAMAMPAAAADEEMIVVNDDISVSADYDWTRLADQDITLNVYNWGLYISDGSDESVDILSAFTELTGIEVNYTTYDTNESLYAKLKSGGADYDVIIPSDYMIGKMINEGMLEKLNFDNIPNMAKIGEQYKGLDYDPNDEYSVPYTWGVVGLVYNTTMVDEAPTSWDAMWDEKYENSILMFNNSRDAFAIAAKRLDMSMNPTTVEEVNTIAEELKAQKSLVQAYVMDEIFDKMEGGEAALAPYYAGDALVMMDENPDLGFVIPEEGTNYFVDAMCIPAGSKNKEAAEMFINYMCETSVGVANCDYIGYSTPITEVWEQLPDDLKYSEVAYPSAEVLANTEVFTVLPDEINAAMDKAWSDMKSYSEGGSNWLIPVGLVVAVVVIVLLFWSRNRKKQREDY</sequence>
<dbReference type="AlphaFoldDB" id="A0A9D2ADN4"/>
<dbReference type="GO" id="GO:0015846">
    <property type="term" value="P:polyamine transport"/>
    <property type="evidence" value="ECO:0007669"/>
    <property type="project" value="InterPro"/>
</dbReference>
<evidence type="ECO:0000313" key="7">
    <source>
        <dbReference type="EMBL" id="HIX05918.1"/>
    </source>
</evidence>
<dbReference type="PANTHER" id="PTHR30222">
    <property type="entry name" value="SPERMIDINE/PUTRESCINE-BINDING PERIPLASMIC PROTEIN"/>
    <property type="match status" value="1"/>
</dbReference>
<feature type="transmembrane region" description="Helical" evidence="5">
    <location>
        <begin position="384"/>
        <end position="402"/>
    </location>
</feature>
<dbReference type="PANTHER" id="PTHR30222:SF17">
    <property type="entry name" value="SPERMIDINE_PUTRESCINE-BINDING PERIPLASMIC PROTEIN"/>
    <property type="match status" value="1"/>
</dbReference>
<dbReference type="CDD" id="cd13590">
    <property type="entry name" value="PBP2_PotD_PotF_like"/>
    <property type="match status" value="1"/>
</dbReference>
<dbReference type="SUPFAM" id="SSF53850">
    <property type="entry name" value="Periplasmic binding protein-like II"/>
    <property type="match status" value="1"/>
</dbReference>
<dbReference type="Proteomes" id="UP000824193">
    <property type="component" value="Unassembled WGS sequence"/>
</dbReference>
<dbReference type="GO" id="GO:0019808">
    <property type="term" value="F:polyamine binding"/>
    <property type="evidence" value="ECO:0007669"/>
    <property type="project" value="InterPro"/>
</dbReference>
<evidence type="ECO:0000256" key="2">
    <source>
        <dbReference type="ARBA" id="ARBA00022448"/>
    </source>
</evidence>
<keyword evidence="2" id="KW-0813">Transport</keyword>
<dbReference type="Pfam" id="PF13343">
    <property type="entry name" value="SBP_bac_6"/>
    <property type="match status" value="1"/>
</dbReference>
<feature type="chain" id="PRO_5038415216" evidence="6">
    <location>
        <begin position="25"/>
        <end position="413"/>
    </location>
</feature>
<evidence type="ECO:0000256" key="6">
    <source>
        <dbReference type="SAM" id="SignalP"/>
    </source>
</evidence>
<keyword evidence="5" id="KW-1133">Transmembrane helix</keyword>
<keyword evidence="5" id="KW-0472">Membrane</keyword>